<gene>
    <name evidence="8" type="ORF">M419DRAFT_94189</name>
</gene>
<name>A0A024SL51_HYPJR</name>
<dbReference type="PROSITE" id="PS50240">
    <property type="entry name" value="TRYPSIN_DOM"/>
    <property type="match status" value="1"/>
</dbReference>
<dbReference type="InterPro" id="IPR043504">
    <property type="entry name" value="Peptidase_S1_PA_chymotrypsin"/>
</dbReference>
<dbReference type="EMBL" id="KI911139">
    <property type="protein sequence ID" value="ETS06527.1"/>
    <property type="molecule type" value="Genomic_DNA"/>
</dbReference>
<dbReference type="InterPro" id="IPR018114">
    <property type="entry name" value="TRYPSIN_HIS"/>
</dbReference>
<feature type="signal peptide" evidence="6">
    <location>
        <begin position="1"/>
        <end position="19"/>
    </location>
</feature>
<feature type="chain" id="PRO_5001534431" evidence="6">
    <location>
        <begin position="20"/>
        <end position="259"/>
    </location>
</feature>
<dbReference type="PRINTS" id="PR00722">
    <property type="entry name" value="CHYMOTRYPSIN"/>
</dbReference>
<dbReference type="InterPro" id="IPR009003">
    <property type="entry name" value="Peptidase_S1_PA"/>
</dbReference>
<evidence type="ECO:0000313" key="9">
    <source>
        <dbReference type="Proteomes" id="UP000024376"/>
    </source>
</evidence>
<reference evidence="9" key="1">
    <citation type="journal article" date="2013" name="Ind. Biotechnol.">
        <title>Comparative genomics analysis of Trichoderma reesei strains.</title>
        <authorList>
            <person name="Koike H."/>
            <person name="Aerts A."/>
            <person name="LaButti K."/>
            <person name="Grigoriev I.V."/>
            <person name="Baker S.E."/>
        </authorList>
    </citation>
    <scope>NUCLEOTIDE SEQUENCE [LARGE SCALE GENOMIC DNA]</scope>
    <source>
        <strain evidence="9">ATCC 56765 / BCRC 32924 / NRRL 11460 / Rut C-30</strain>
    </source>
</reference>
<feature type="domain" description="Peptidase S1" evidence="7">
    <location>
        <begin position="29"/>
        <end position="259"/>
    </location>
</feature>
<keyword evidence="2 5" id="KW-0378">Hydrolase</keyword>
<evidence type="ECO:0000259" key="7">
    <source>
        <dbReference type="PROSITE" id="PS50240"/>
    </source>
</evidence>
<dbReference type="AlphaFoldDB" id="A0A024SL51"/>
<dbReference type="GO" id="GO:0004252">
    <property type="term" value="F:serine-type endopeptidase activity"/>
    <property type="evidence" value="ECO:0007669"/>
    <property type="project" value="InterPro"/>
</dbReference>
<dbReference type="SUPFAM" id="SSF50494">
    <property type="entry name" value="Trypsin-like serine proteases"/>
    <property type="match status" value="1"/>
</dbReference>
<keyword evidence="3 5" id="KW-0720">Serine protease</keyword>
<dbReference type="PROSITE" id="PS00135">
    <property type="entry name" value="TRYPSIN_SER"/>
    <property type="match status" value="1"/>
</dbReference>
<dbReference type="GO" id="GO:0006508">
    <property type="term" value="P:proteolysis"/>
    <property type="evidence" value="ECO:0007669"/>
    <property type="project" value="UniProtKB-KW"/>
</dbReference>
<proteinExistence type="predicted"/>
<evidence type="ECO:0000256" key="1">
    <source>
        <dbReference type="ARBA" id="ARBA00022670"/>
    </source>
</evidence>
<dbReference type="InterPro" id="IPR001254">
    <property type="entry name" value="Trypsin_dom"/>
</dbReference>
<dbReference type="MEROPS" id="S01.103"/>
<dbReference type="FunFam" id="2.40.10.10:FF:000077">
    <property type="entry name" value="Predicted protein"/>
    <property type="match status" value="1"/>
</dbReference>
<keyword evidence="1 5" id="KW-0645">Protease</keyword>
<accession>A0A024SL51</accession>
<keyword evidence="6" id="KW-0732">Signal</keyword>
<dbReference type="PANTHER" id="PTHR24252">
    <property type="entry name" value="ACROSIN-RELATED"/>
    <property type="match status" value="1"/>
</dbReference>
<dbReference type="KEGG" id="trr:M419DRAFT_94189"/>
<evidence type="ECO:0000313" key="8">
    <source>
        <dbReference type="EMBL" id="ETS06527.1"/>
    </source>
</evidence>
<dbReference type="SMART" id="SM00020">
    <property type="entry name" value="Tryp_SPc"/>
    <property type="match status" value="1"/>
</dbReference>
<evidence type="ECO:0000256" key="5">
    <source>
        <dbReference type="RuleBase" id="RU363034"/>
    </source>
</evidence>
<evidence type="ECO:0000256" key="3">
    <source>
        <dbReference type="ARBA" id="ARBA00022825"/>
    </source>
</evidence>
<sequence>MAPASQVVSALMLPALALGAAIQPRGADIVGGTAASLGEFPYIVSLQNPNQGGHFCGGVLVNANTVVTAAHCSVVYPASQIRVRAGTLTWNSGGTLVGVSQIIVNPSYNDRTTDFDVAVWHLSSPIRESSTIGYATLPAQGSDPVAGSTVTTAGWGTTSENSNSIPSRLNKVSVPVVARSTCQADYRSQGLSVTNNMFCAGLTQGGKDSCSGDSGGPIVDANGVLQGVVSWGIGCAEAGFPGVYTRIGNFVNYINQNLA</sequence>
<dbReference type="OrthoDB" id="6380398at2759"/>
<evidence type="ECO:0000256" key="2">
    <source>
        <dbReference type="ARBA" id="ARBA00022801"/>
    </source>
</evidence>
<dbReference type="Pfam" id="PF00089">
    <property type="entry name" value="Trypsin"/>
    <property type="match status" value="1"/>
</dbReference>
<keyword evidence="4" id="KW-1015">Disulfide bond</keyword>
<evidence type="ECO:0000256" key="6">
    <source>
        <dbReference type="SAM" id="SignalP"/>
    </source>
</evidence>
<dbReference type="Gene3D" id="2.40.10.10">
    <property type="entry name" value="Trypsin-like serine proteases"/>
    <property type="match status" value="2"/>
</dbReference>
<dbReference type="CDD" id="cd00190">
    <property type="entry name" value="Tryp_SPc"/>
    <property type="match status" value="1"/>
</dbReference>
<dbReference type="PANTHER" id="PTHR24252:SF7">
    <property type="entry name" value="HYALIN"/>
    <property type="match status" value="1"/>
</dbReference>
<dbReference type="Proteomes" id="UP000024376">
    <property type="component" value="Unassembled WGS sequence"/>
</dbReference>
<organism evidence="8 9">
    <name type="scientific">Hypocrea jecorina (strain ATCC 56765 / BCRC 32924 / NRRL 11460 / Rut C-30)</name>
    <name type="common">Trichoderma reesei</name>
    <dbReference type="NCBI Taxonomy" id="1344414"/>
    <lineage>
        <taxon>Eukaryota</taxon>
        <taxon>Fungi</taxon>
        <taxon>Dikarya</taxon>
        <taxon>Ascomycota</taxon>
        <taxon>Pezizomycotina</taxon>
        <taxon>Sordariomycetes</taxon>
        <taxon>Hypocreomycetidae</taxon>
        <taxon>Hypocreales</taxon>
        <taxon>Hypocreaceae</taxon>
        <taxon>Trichoderma</taxon>
    </lineage>
</organism>
<dbReference type="InterPro" id="IPR033116">
    <property type="entry name" value="TRYPSIN_SER"/>
</dbReference>
<protein>
    <submittedName>
        <fullName evidence="8">Serin endopeptidase</fullName>
    </submittedName>
</protein>
<dbReference type="PROSITE" id="PS00134">
    <property type="entry name" value="TRYPSIN_HIS"/>
    <property type="match status" value="1"/>
</dbReference>
<dbReference type="InterPro" id="IPR001314">
    <property type="entry name" value="Peptidase_S1A"/>
</dbReference>
<dbReference type="HOGENOM" id="CLU_006842_7_5_1"/>
<evidence type="ECO:0000256" key="4">
    <source>
        <dbReference type="ARBA" id="ARBA00023157"/>
    </source>
</evidence>